<protein>
    <recommendedName>
        <fullName evidence="2">histidine kinase</fullName>
        <ecNumber evidence="2">2.7.13.3</ecNumber>
    </recommendedName>
</protein>
<evidence type="ECO:0000256" key="2">
    <source>
        <dbReference type="ARBA" id="ARBA00012438"/>
    </source>
</evidence>
<evidence type="ECO:0000256" key="3">
    <source>
        <dbReference type="ARBA" id="ARBA00022553"/>
    </source>
</evidence>
<feature type="domain" description="PAC" evidence="12">
    <location>
        <begin position="137"/>
        <end position="189"/>
    </location>
</feature>
<evidence type="ECO:0000259" key="11">
    <source>
        <dbReference type="PROSITE" id="PS50112"/>
    </source>
</evidence>
<dbReference type="PROSITE" id="PS50112">
    <property type="entry name" value="PAS"/>
    <property type="match status" value="1"/>
</dbReference>
<evidence type="ECO:0000313" key="13">
    <source>
        <dbReference type="EMBL" id="QPJ65184.1"/>
    </source>
</evidence>
<evidence type="ECO:0000256" key="5">
    <source>
        <dbReference type="ARBA" id="ARBA00022741"/>
    </source>
</evidence>
<dbReference type="GO" id="GO:0006355">
    <property type="term" value="P:regulation of DNA-templated transcription"/>
    <property type="evidence" value="ECO:0007669"/>
    <property type="project" value="InterPro"/>
</dbReference>
<organism evidence="13 14">
    <name type="scientific">Candidatus Nitrohelix vancouverensis</name>
    <dbReference type="NCBI Taxonomy" id="2705534"/>
    <lineage>
        <taxon>Bacteria</taxon>
        <taxon>Pseudomonadati</taxon>
        <taxon>Nitrospinota/Tectimicrobiota group</taxon>
        <taxon>Nitrospinota</taxon>
        <taxon>Nitrospinia</taxon>
        <taxon>Nitrospinales</taxon>
        <taxon>Nitrospinaceae</taxon>
        <taxon>Candidatus Nitrohelix</taxon>
    </lineage>
</organism>
<dbReference type="PROSITE" id="PS50109">
    <property type="entry name" value="HIS_KIN"/>
    <property type="match status" value="1"/>
</dbReference>
<dbReference type="CDD" id="cd00082">
    <property type="entry name" value="HisKA"/>
    <property type="match status" value="1"/>
</dbReference>
<evidence type="ECO:0000259" key="10">
    <source>
        <dbReference type="PROSITE" id="PS50109"/>
    </source>
</evidence>
<keyword evidence="4" id="KW-0808">Transferase</keyword>
<evidence type="ECO:0000256" key="6">
    <source>
        <dbReference type="ARBA" id="ARBA00022777"/>
    </source>
</evidence>
<dbReference type="PANTHER" id="PTHR43065">
    <property type="entry name" value="SENSOR HISTIDINE KINASE"/>
    <property type="match status" value="1"/>
</dbReference>
<dbReference type="KEGG" id="nva:G3M78_07195"/>
<evidence type="ECO:0000256" key="7">
    <source>
        <dbReference type="ARBA" id="ARBA00022840"/>
    </source>
</evidence>
<dbReference type="SMART" id="SM00091">
    <property type="entry name" value="PAS"/>
    <property type="match status" value="1"/>
</dbReference>
<evidence type="ECO:0000256" key="9">
    <source>
        <dbReference type="SAM" id="Coils"/>
    </source>
</evidence>
<keyword evidence="8" id="KW-0902">Two-component regulatory system</keyword>
<dbReference type="InterPro" id="IPR003594">
    <property type="entry name" value="HATPase_dom"/>
</dbReference>
<dbReference type="InterPro" id="IPR013767">
    <property type="entry name" value="PAS_fold"/>
</dbReference>
<dbReference type="SUPFAM" id="SSF55874">
    <property type="entry name" value="ATPase domain of HSP90 chaperone/DNA topoisomerase II/histidine kinase"/>
    <property type="match status" value="1"/>
</dbReference>
<dbReference type="InterPro" id="IPR004358">
    <property type="entry name" value="Sig_transdc_His_kin-like_C"/>
</dbReference>
<evidence type="ECO:0000256" key="4">
    <source>
        <dbReference type="ARBA" id="ARBA00022679"/>
    </source>
</evidence>
<dbReference type="SUPFAM" id="SSF47384">
    <property type="entry name" value="Homodimeric domain of signal transducing histidine kinase"/>
    <property type="match status" value="1"/>
</dbReference>
<dbReference type="AlphaFoldDB" id="A0A7T0C262"/>
<proteinExistence type="predicted"/>
<accession>A0A7T0C262</accession>
<dbReference type="InterPro" id="IPR003661">
    <property type="entry name" value="HisK_dim/P_dom"/>
</dbReference>
<keyword evidence="3" id="KW-0597">Phosphoprotein</keyword>
<dbReference type="Pfam" id="PF00512">
    <property type="entry name" value="HisKA"/>
    <property type="match status" value="1"/>
</dbReference>
<evidence type="ECO:0000313" key="14">
    <source>
        <dbReference type="Proteomes" id="UP000594464"/>
    </source>
</evidence>
<dbReference type="GO" id="GO:0000155">
    <property type="term" value="F:phosphorelay sensor kinase activity"/>
    <property type="evidence" value="ECO:0007669"/>
    <property type="project" value="InterPro"/>
</dbReference>
<feature type="domain" description="Histidine kinase" evidence="10">
    <location>
        <begin position="202"/>
        <end position="422"/>
    </location>
</feature>
<evidence type="ECO:0000259" key="12">
    <source>
        <dbReference type="PROSITE" id="PS50113"/>
    </source>
</evidence>
<gene>
    <name evidence="13" type="ORF">G3M78_07195</name>
</gene>
<keyword evidence="5" id="KW-0547">Nucleotide-binding</keyword>
<dbReference type="InterPro" id="IPR036097">
    <property type="entry name" value="HisK_dim/P_sf"/>
</dbReference>
<dbReference type="InterPro" id="IPR036890">
    <property type="entry name" value="HATPase_C_sf"/>
</dbReference>
<feature type="domain" description="PAS" evidence="11">
    <location>
        <begin position="66"/>
        <end position="113"/>
    </location>
</feature>
<dbReference type="InterPro" id="IPR005467">
    <property type="entry name" value="His_kinase_dom"/>
</dbReference>
<keyword evidence="6" id="KW-0418">Kinase</keyword>
<dbReference type="EMBL" id="CP048620">
    <property type="protein sequence ID" value="QPJ65184.1"/>
    <property type="molecule type" value="Genomic_DNA"/>
</dbReference>
<dbReference type="SUPFAM" id="SSF55785">
    <property type="entry name" value="PYP-like sensor domain (PAS domain)"/>
    <property type="match status" value="1"/>
</dbReference>
<sequence length="428" mass="47227">MEDSPLKEFDKKEVEVLNRAFAAFNEATQQLQSSYDNLEARIKVLDLELARKNEELEQNLQEKEEVKNYLHNILESLTTGVVVVDANGIITTFNRTAETIFSLSAEHCMGKSLKAAFDTDLFENIISRSAQMPGASLSIDREIEIGKRKACWLRISASPVKTPNEESIGTVLILQDITHLRRLEEEAQRNQRLRATGEMAAGIAHEIRNPLASIELFASLLKQDLKEDDEKRALAERISSGVKNMDRIISSVLLFAQSAQPSRQKCDVDELIDGLLENSSELMIPENISVHKKLATAKILANGDDALLKQVFVNLLRNAIQAMPDGGTLSVETCIDAPASSDAQADPSGRRFVRISIADDGMGIPAEKRDNIFNPFFTTKDKGTGLGLSICHNIVKAHQGAIDLEATEGPGSTFIVKIPCWDAELDDQ</sequence>
<dbReference type="Pfam" id="PF00989">
    <property type="entry name" value="PAS"/>
    <property type="match status" value="1"/>
</dbReference>
<name>A0A7T0C262_9BACT</name>
<evidence type="ECO:0000256" key="1">
    <source>
        <dbReference type="ARBA" id="ARBA00000085"/>
    </source>
</evidence>
<dbReference type="Gene3D" id="3.30.450.20">
    <property type="entry name" value="PAS domain"/>
    <property type="match status" value="1"/>
</dbReference>
<dbReference type="EC" id="2.7.13.3" evidence="2"/>
<dbReference type="InterPro" id="IPR035965">
    <property type="entry name" value="PAS-like_dom_sf"/>
</dbReference>
<dbReference type="InterPro" id="IPR000014">
    <property type="entry name" value="PAS"/>
</dbReference>
<dbReference type="Pfam" id="PF02518">
    <property type="entry name" value="HATPase_c"/>
    <property type="match status" value="1"/>
</dbReference>
<dbReference type="PANTHER" id="PTHR43065:SF10">
    <property type="entry name" value="PEROXIDE STRESS-ACTIVATED HISTIDINE KINASE MAK3"/>
    <property type="match status" value="1"/>
</dbReference>
<reference evidence="14" key="1">
    <citation type="submission" date="2020-02" db="EMBL/GenBank/DDBJ databases">
        <title>Genomic and physiological characterization of two novel Nitrospinaceae genera.</title>
        <authorList>
            <person name="Mueller A.J."/>
            <person name="Jung M.-Y."/>
            <person name="Strachan C.R."/>
            <person name="Herbold C.W."/>
            <person name="Kirkegaard R.H."/>
            <person name="Daims H."/>
        </authorList>
    </citation>
    <scope>NUCLEOTIDE SEQUENCE [LARGE SCALE GENOMIC DNA]</scope>
</reference>
<dbReference type="GO" id="GO:0005524">
    <property type="term" value="F:ATP binding"/>
    <property type="evidence" value="ECO:0007669"/>
    <property type="project" value="UniProtKB-KW"/>
</dbReference>
<dbReference type="CDD" id="cd00130">
    <property type="entry name" value="PAS"/>
    <property type="match status" value="1"/>
</dbReference>
<dbReference type="Proteomes" id="UP000594464">
    <property type="component" value="Chromosome"/>
</dbReference>
<dbReference type="InterPro" id="IPR000700">
    <property type="entry name" value="PAS-assoc_C"/>
</dbReference>
<feature type="coiled-coil region" evidence="9">
    <location>
        <begin position="28"/>
        <end position="73"/>
    </location>
</feature>
<dbReference type="PRINTS" id="PR00344">
    <property type="entry name" value="BCTRLSENSOR"/>
</dbReference>
<dbReference type="PROSITE" id="PS50113">
    <property type="entry name" value="PAC"/>
    <property type="match status" value="1"/>
</dbReference>
<keyword evidence="7" id="KW-0067">ATP-binding</keyword>
<comment type="catalytic activity">
    <reaction evidence="1">
        <text>ATP + protein L-histidine = ADP + protein N-phospho-L-histidine.</text>
        <dbReference type="EC" id="2.7.13.3"/>
    </reaction>
</comment>
<keyword evidence="9" id="KW-0175">Coiled coil</keyword>
<dbReference type="SMART" id="SM00387">
    <property type="entry name" value="HATPase_c"/>
    <property type="match status" value="1"/>
</dbReference>
<dbReference type="Gene3D" id="3.30.565.10">
    <property type="entry name" value="Histidine kinase-like ATPase, C-terminal domain"/>
    <property type="match status" value="1"/>
</dbReference>
<evidence type="ECO:0000256" key="8">
    <source>
        <dbReference type="ARBA" id="ARBA00023012"/>
    </source>
</evidence>
<dbReference type="Gene3D" id="1.10.287.130">
    <property type="match status" value="1"/>
</dbReference>
<dbReference type="NCBIfam" id="TIGR00229">
    <property type="entry name" value="sensory_box"/>
    <property type="match status" value="1"/>
</dbReference>
<dbReference type="SMART" id="SM00388">
    <property type="entry name" value="HisKA"/>
    <property type="match status" value="1"/>
</dbReference>